<gene>
    <name evidence="1" type="ORF">G8S53_06020</name>
</gene>
<evidence type="ECO:0000313" key="2">
    <source>
        <dbReference type="Proteomes" id="UP000813637"/>
    </source>
</evidence>
<accession>A0A9Q3YYW3</accession>
<reference evidence="1" key="1">
    <citation type="submission" date="2020-02" db="EMBL/GenBank/DDBJ databases">
        <authorList>
            <person name="Fillo S."/>
            <person name="Giordani F."/>
            <person name="Tonon E."/>
            <person name="Drigo I."/>
            <person name="Anselmo A."/>
            <person name="Fortunato A."/>
            <person name="Bano L."/>
            <person name="Lista F."/>
        </authorList>
    </citation>
    <scope>NUCLEOTIDE SEQUENCE</scope>
    <source>
        <strain evidence="1">IZSVe-TV_9877_3_12</strain>
    </source>
</reference>
<proteinExistence type="predicted"/>
<dbReference type="Proteomes" id="UP000813637">
    <property type="component" value="Unassembled WGS sequence"/>
</dbReference>
<sequence>MLNMEKVKLLEDLETKTTIIQKKIIEKTENILQKFIDNSVKDFIHFFKNQNCDVDDKYIIENRVVKANYRDSQITLIVPPIEIRYIVAYVIWDLYKDDKHFLIFINKLEPKSKVESLVDIYNNTKDLDEQIYIMQRKKSEAKLELQQVDKVIFVIGLTTPNGNKVNFPQYKNITELLKQLLD</sequence>
<protein>
    <submittedName>
        <fullName evidence="1">Uncharacterized protein</fullName>
    </submittedName>
</protein>
<dbReference type="EMBL" id="JAAMYB010000004">
    <property type="protein sequence ID" value="MCD3194844.1"/>
    <property type="molecule type" value="Genomic_DNA"/>
</dbReference>
<dbReference type="AlphaFoldDB" id="A0A9Q3YYW3"/>
<comment type="caution">
    <text evidence="1">The sequence shown here is derived from an EMBL/GenBank/DDBJ whole genome shotgun (WGS) entry which is preliminary data.</text>
</comment>
<name>A0A9Q3YYW3_CLOBO</name>
<dbReference type="RefSeq" id="WP_003379866.1">
    <property type="nucleotide sequence ID" value="NZ_JAAMYB010000004.1"/>
</dbReference>
<evidence type="ECO:0000313" key="1">
    <source>
        <dbReference type="EMBL" id="MCD3194844.1"/>
    </source>
</evidence>
<reference evidence="1" key="2">
    <citation type="journal article" date="2021" name="Microorganisms">
        <title>Extensive Genome Exploration of Clostridium botulinum Group III Field Strains.</title>
        <authorList>
            <person name="Fillo S."/>
            <person name="Giordani F."/>
            <person name="Tonon E."/>
            <person name="Drigo I."/>
            <person name="Anselmo A."/>
            <person name="Fortunato A."/>
            <person name="Lista F."/>
            <person name="Bano L."/>
        </authorList>
    </citation>
    <scope>NUCLEOTIDE SEQUENCE</scope>
    <source>
        <strain evidence="1">IZSVe-TV_9877_3_12</strain>
    </source>
</reference>
<organism evidence="1 2">
    <name type="scientific">Clostridium botulinum C</name>
    <dbReference type="NCBI Taxonomy" id="36828"/>
    <lineage>
        <taxon>Bacteria</taxon>
        <taxon>Bacillati</taxon>
        <taxon>Bacillota</taxon>
        <taxon>Clostridia</taxon>
        <taxon>Eubacteriales</taxon>
        <taxon>Clostridiaceae</taxon>
        <taxon>Clostridium</taxon>
    </lineage>
</organism>